<comment type="caution">
    <text evidence="2">The sequence shown here is derived from an EMBL/GenBank/DDBJ whole genome shotgun (WGS) entry which is preliminary data.</text>
</comment>
<reference evidence="2 3" key="1">
    <citation type="journal article" date="2013" name="PLoS Genet.">
        <title>Genomic mechanisms accounting for the adaptation to parasitism in nematode-trapping fungi.</title>
        <authorList>
            <person name="Meerupati T."/>
            <person name="Andersson K.M."/>
            <person name="Friman E."/>
            <person name="Kumar D."/>
            <person name="Tunlid A."/>
            <person name="Ahren D."/>
        </authorList>
    </citation>
    <scope>NUCLEOTIDE SEQUENCE [LARGE SCALE GENOMIC DNA]</scope>
    <source>
        <strain evidence="2 3">CBS 200.50</strain>
    </source>
</reference>
<dbReference type="Proteomes" id="UP000015100">
    <property type="component" value="Unassembled WGS sequence"/>
</dbReference>
<evidence type="ECO:0000313" key="3">
    <source>
        <dbReference type="Proteomes" id="UP000015100"/>
    </source>
</evidence>
<sequence>MLFSKILSTVAFFTMAAIAVPTPAPQAGSLPIFPKEVTGPQIKQIFIATIDEDTPEEQKVLTTFAESLPANVWDQLAVVENKVATELAKSSPDTKIVTQGLAAWFWIGGCRVPDFNNLPTTEEEATKDFPECKV</sequence>
<evidence type="ECO:0000256" key="1">
    <source>
        <dbReference type="SAM" id="SignalP"/>
    </source>
</evidence>
<keyword evidence="1" id="KW-0732">Signal</keyword>
<keyword evidence="3" id="KW-1185">Reference proteome</keyword>
<name>S8BW64_DACHA</name>
<organism evidence="2 3">
    <name type="scientific">Dactylellina haptotyla (strain CBS 200.50)</name>
    <name type="common">Nematode-trapping fungus</name>
    <name type="synonym">Monacrosporium haptotylum</name>
    <dbReference type="NCBI Taxonomy" id="1284197"/>
    <lineage>
        <taxon>Eukaryota</taxon>
        <taxon>Fungi</taxon>
        <taxon>Dikarya</taxon>
        <taxon>Ascomycota</taxon>
        <taxon>Pezizomycotina</taxon>
        <taxon>Orbiliomycetes</taxon>
        <taxon>Orbiliales</taxon>
        <taxon>Orbiliaceae</taxon>
        <taxon>Dactylellina</taxon>
    </lineage>
</organism>
<protein>
    <submittedName>
        <fullName evidence="2">Uncharacterized protein</fullName>
    </submittedName>
</protein>
<gene>
    <name evidence="2" type="ORF">H072_6696</name>
</gene>
<feature type="chain" id="PRO_5004561630" evidence="1">
    <location>
        <begin position="20"/>
        <end position="134"/>
    </location>
</feature>
<dbReference type="EMBL" id="AQGS01000467">
    <property type="protein sequence ID" value="EPS39557.1"/>
    <property type="molecule type" value="Genomic_DNA"/>
</dbReference>
<proteinExistence type="predicted"/>
<accession>S8BW64</accession>
<reference evidence="3" key="2">
    <citation type="submission" date="2013-04" db="EMBL/GenBank/DDBJ databases">
        <title>Genomic mechanisms accounting for the adaptation to parasitism in nematode-trapping fungi.</title>
        <authorList>
            <person name="Ahren D.G."/>
        </authorList>
    </citation>
    <scope>NUCLEOTIDE SEQUENCE [LARGE SCALE GENOMIC DNA]</scope>
    <source>
        <strain evidence="3">CBS 200.50</strain>
    </source>
</reference>
<evidence type="ECO:0000313" key="2">
    <source>
        <dbReference type="EMBL" id="EPS39557.1"/>
    </source>
</evidence>
<dbReference type="HOGENOM" id="CLU_2026644_0_0_1"/>
<feature type="signal peptide" evidence="1">
    <location>
        <begin position="1"/>
        <end position="19"/>
    </location>
</feature>
<dbReference type="AlphaFoldDB" id="S8BW64"/>